<dbReference type="InterPro" id="IPR003731">
    <property type="entry name" value="Di-Nase_FeMo-co_biosynth"/>
</dbReference>
<evidence type="ECO:0000259" key="2">
    <source>
        <dbReference type="Pfam" id="PF02579"/>
    </source>
</evidence>
<dbReference type="CDD" id="cd00851">
    <property type="entry name" value="MTH1175"/>
    <property type="match status" value="1"/>
</dbReference>
<sequence>MKICVTATDRSLDASVDPFFGRCRYFIIVDSETMEFEALQNPSASAPGGAGIQAAQAIVNKGIDVLLTGDIGPNALPILSNAGIKVVTGTSGSVKDAIEQYKKGALKPTTVPTTPAYFGMGRGRGRGMGRGRGGWCRWYPHPVPYHMPEPYIPYEVPYEVPYTEPSREEEIAHIEEMLESLGDELKDVKERLKELSEEAK</sequence>
<dbReference type="PANTHER" id="PTHR42983">
    <property type="entry name" value="DINITROGENASE IRON-MOLYBDENUM COFACTOR PROTEIN-RELATED"/>
    <property type="match status" value="1"/>
</dbReference>
<reference evidence="3" key="1">
    <citation type="journal article" date="2021" name="mSystems">
        <title>Bacteria and Archaea Synergistically Convert Glycine Betaine to Biogenic Methane in the Formosa Cold Seep of the South China Sea.</title>
        <authorList>
            <person name="Li L."/>
            <person name="Zhang W."/>
            <person name="Zhang S."/>
            <person name="Song L."/>
            <person name="Sun Q."/>
            <person name="Zhang H."/>
            <person name="Xiang H."/>
            <person name="Dong X."/>
        </authorList>
    </citation>
    <scope>NUCLEOTIDE SEQUENCE</scope>
    <source>
        <strain evidence="3">LLY</strain>
    </source>
</reference>
<feature type="coiled-coil region" evidence="1">
    <location>
        <begin position="171"/>
        <end position="198"/>
    </location>
</feature>
<organism evidence="3 4">
    <name type="scientific">Methanococcoides seepicolus</name>
    <dbReference type="NCBI Taxonomy" id="2828780"/>
    <lineage>
        <taxon>Archaea</taxon>
        <taxon>Methanobacteriati</taxon>
        <taxon>Methanobacteriota</taxon>
        <taxon>Stenosarchaea group</taxon>
        <taxon>Methanomicrobia</taxon>
        <taxon>Methanosarcinales</taxon>
        <taxon>Methanosarcinaceae</taxon>
        <taxon>Methanococcoides</taxon>
    </lineage>
</organism>
<dbReference type="RefSeq" id="WP_250868764.1">
    <property type="nucleotide sequence ID" value="NZ_JAGSOI010000048.1"/>
</dbReference>
<dbReference type="AlphaFoldDB" id="A0A9E4ZGV4"/>
<keyword evidence="1" id="KW-0175">Coiled coil</keyword>
<dbReference type="PANTHER" id="PTHR42983:SF1">
    <property type="entry name" value="IRON-MOLYBDENUM PROTEIN"/>
    <property type="match status" value="1"/>
</dbReference>
<gene>
    <name evidence="3" type="ORF">KDK67_10520</name>
</gene>
<feature type="domain" description="Dinitrogenase iron-molybdenum cofactor biosynthesis" evidence="2">
    <location>
        <begin position="13"/>
        <end position="103"/>
    </location>
</feature>
<dbReference type="EMBL" id="JAGSOI010000048">
    <property type="protein sequence ID" value="MCM1987410.1"/>
    <property type="molecule type" value="Genomic_DNA"/>
</dbReference>
<accession>A0A9E4ZGV4</accession>
<evidence type="ECO:0000256" key="1">
    <source>
        <dbReference type="SAM" id="Coils"/>
    </source>
</evidence>
<dbReference type="Pfam" id="PF17253">
    <property type="entry name" value="DUF5320"/>
    <property type="match status" value="1"/>
</dbReference>
<dbReference type="Gene3D" id="3.30.420.130">
    <property type="entry name" value="Dinitrogenase iron-molybdenum cofactor biosynthesis domain"/>
    <property type="match status" value="1"/>
</dbReference>
<dbReference type="InterPro" id="IPR035205">
    <property type="entry name" value="DUF5320"/>
</dbReference>
<name>A0A9E4ZGV4_9EURY</name>
<proteinExistence type="predicted"/>
<dbReference type="InterPro" id="IPR036105">
    <property type="entry name" value="DiNase_FeMo-co_biosyn_sf"/>
</dbReference>
<protein>
    <submittedName>
        <fullName evidence="3">DUF5320 family protein</fullName>
    </submittedName>
</protein>
<comment type="caution">
    <text evidence="3">The sequence shown here is derived from an EMBL/GenBank/DDBJ whole genome shotgun (WGS) entry which is preliminary data.</text>
</comment>
<dbReference type="InterPro" id="IPR033913">
    <property type="entry name" value="MTH1175_dom"/>
</dbReference>
<keyword evidence="4" id="KW-1185">Reference proteome</keyword>
<evidence type="ECO:0000313" key="4">
    <source>
        <dbReference type="Proteomes" id="UP001056766"/>
    </source>
</evidence>
<dbReference type="Pfam" id="PF02579">
    <property type="entry name" value="Nitro_FeMo-Co"/>
    <property type="match status" value="1"/>
</dbReference>
<dbReference type="SUPFAM" id="SSF53146">
    <property type="entry name" value="Nitrogenase accessory factor-like"/>
    <property type="match status" value="1"/>
</dbReference>
<evidence type="ECO:0000313" key="3">
    <source>
        <dbReference type="EMBL" id="MCM1987410.1"/>
    </source>
</evidence>
<reference evidence="3" key="2">
    <citation type="submission" date="2021-04" db="EMBL/GenBank/DDBJ databases">
        <authorList>
            <person name="Dong X."/>
        </authorList>
    </citation>
    <scope>NUCLEOTIDE SEQUENCE</scope>
    <source>
        <strain evidence="3">LLY</strain>
    </source>
</reference>
<dbReference type="Proteomes" id="UP001056766">
    <property type="component" value="Unassembled WGS sequence"/>
</dbReference>